<dbReference type="AlphaFoldDB" id="A0A8J2I2F8"/>
<feature type="region of interest" description="Disordered" evidence="1">
    <location>
        <begin position="126"/>
        <end position="160"/>
    </location>
</feature>
<evidence type="ECO:0000313" key="3">
    <source>
        <dbReference type="Proteomes" id="UP000676310"/>
    </source>
</evidence>
<keyword evidence="3" id="KW-1185">Reference proteome</keyword>
<name>A0A8J2I2F8_9PLEO</name>
<comment type="caution">
    <text evidence="2">The sequence shown here is derived from an EMBL/GenBank/DDBJ whole genome shotgun (WGS) entry which is preliminary data.</text>
</comment>
<dbReference type="RefSeq" id="XP_043168615.1">
    <property type="nucleotide sequence ID" value="XM_043312680.1"/>
</dbReference>
<evidence type="ECO:0000256" key="1">
    <source>
        <dbReference type="SAM" id="MobiDB-lite"/>
    </source>
</evidence>
<evidence type="ECO:0000313" key="2">
    <source>
        <dbReference type="EMBL" id="CAG5158407.1"/>
    </source>
</evidence>
<dbReference type="EMBL" id="CAJRGZ010000019">
    <property type="protein sequence ID" value="CAG5158407.1"/>
    <property type="molecule type" value="Genomic_DNA"/>
</dbReference>
<organism evidence="2 3">
    <name type="scientific">Alternaria atra</name>
    <dbReference type="NCBI Taxonomy" id="119953"/>
    <lineage>
        <taxon>Eukaryota</taxon>
        <taxon>Fungi</taxon>
        <taxon>Dikarya</taxon>
        <taxon>Ascomycota</taxon>
        <taxon>Pezizomycotina</taxon>
        <taxon>Dothideomycetes</taxon>
        <taxon>Pleosporomycetidae</taxon>
        <taxon>Pleosporales</taxon>
        <taxon>Pleosporineae</taxon>
        <taxon>Pleosporaceae</taxon>
        <taxon>Alternaria</taxon>
        <taxon>Alternaria sect. Ulocladioides</taxon>
    </lineage>
</organism>
<sequence length="319" mass="35484">MDLVQRNRVKTLDALLSSGQAQVLNELLVWVAGLSYQPSTKLLESVLFLTSGEEFLLADQIATTYSPVLPISKEGDVGFKDGLRDILSASGTSDSESALTQLHDEAITWQAIEPYQLPQVSVADTGVPSAGDTTKTSAEASYANGVPTTPDKKSEVDSDASSSTTAKTKAYISGYICDGGCGTEWENVLADCHVCKHCLCVQFCSACYKKLQAGDLHPLICNQDHKMLFLPPFDWDAWRTMPTDMMIMDKQLVPRREWVDRIRKEYDVQQEQIDMTKLEKAKELKAASVIAVRWRSRLKKIRDKNTSTAPTLRRVKTVW</sequence>
<proteinExistence type="predicted"/>
<protein>
    <submittedName>
        <fullName evidence="2">Uncharacterized protein</fullName>
    </submittedName>
</protein>
<reference evidence="2" key="1">
    <citation type="submission" date="2021-05" db="EMBL/GenBank/DDBJ databases">
        <authorList>
            <person name="Stam R."/>
        </authorList>
    </citation>
    <scope>NUCLEOTIDE SEQUENCE</scope>
    <source>
        <strain evidence="2">CS162</strain>
    </source>
</reference>
<gene>
    <name evidence="2" type="ORF">ALTATR162_LOCUS5063</name>
</gene>
<dbReference type="GeneID" id="67016800"/>
<accession>A0A8J2I2F8</accession>
<dbReference type="Proteomes" id="UP000676310">
    <property type="component" value="Unassembled WGS sequence"/>
</dbReference>